<protein>
    <submittedName>
        <fullName evidence="1">Uncharacterized protein</fullName>
    </submittedName>
</protein>
<gene>
    <name evidence="1" type="primary">WBGene00093315</name>
</gene>
<accession>A0A8R1YCL0</accession>
<reference evidence="2" key="1">
    <citation type="journal article" date="2008" name="Nat. Genet.">
        <title>The Pristionchus pacificus genome provides a unique perspective on nematode lifestyle and parasitism.</title>
        <authorList>
            <person name="Dieterich C."/>
            <person name="Clifton S.W."/>
            <person name="Schuster L.N."/>
            <person name="Chinwalla A."/>
            <person name="Delehaunty K."/>
            <person name="Dinkelacker I."/>
            <person name="Fulton L."/>
            <person name="Fulton R."/>
            <person name="Godfrey J."/>
            <person name="Minx P."/>
            <person name="Mitreva M."/>
            <person name="Roeseler W."/>
            <person name="Tian H."/>
            <person name="Witte H."/>
            <person name="Yang S.P."/>
            <person name="Wilson R.K."/>
            <person name="Sommer R.J."/>
        </authorList>
    </citation>
    <scope>NUCLEOTIDE SEQUENCE [LARGE SCALE GENOMIC DNA]</scope>
    <source>
        <strain evidence="2">PS312</strain>
    </source>
</reference>
<dbReference type="EnsemblMetazoa" id="PPA03761.1">
    <property type="protein sequence ID" value="PPA03761.1"/>
    <property type="gene ID" value="WBGene00093315"/>
</dbReference>
<accession>A0A2A6BHC1</accession>
<reference evidence="1" key="2">
    <citation type="submission" date="2022-06" db="UniProtKB">
        <authorList>
            <consortium name="EnsemblMetazoa"/>
        </authorList>
    </citation>
    <scope>IDENTIFICATION</scope>
    <source>
        <strain evidence="1">PS312</strain>
    </source>
</reference>
<organism evidence="1 2">
    <name type="scientific">Pristionchus pacificus</name>
    <name type="common">Parasitic nematode worm</name>
    <dbReference type="NCBI Taxonomy" id="54126"/>
    <lineage>
        <taxon>Eukaryota</taxon>
        <taxon>Metazoa</taxon>
        <taxon>Ecdysozoa</taxon>
        <taxon>Nematoda</taxon>
        <taxon>Chromadorea</taxon>
        <taxon>Rhabditida</taxon>
        <taxon>Rhabditina</taxon>
        <taxon>Diplogasteromorpha</taxon>
        <taxon>Diplogasteroidea</taxon>
        <taxon>Neodiplogasteridae</taxon>
        <taxon>Pristionchus</taxon>
    </lineage>
</organism>
<sequence length="65" mass="7660">MSDELLMMEGERLFELDEERAMHDKIRVNVEELPINSSSFLRSKDQSTILRKCEAETVLRLLHLI</sequence>
<evidence type="ECO:0000313" key="1">
    <source>
        <dbReference type="EnsemblMetazoa" id="PPA03761.1"/>
    </source>
</evidence>
<dbReference type="AlphaFoldDB" id="A0A2A6BHC1"/>
<keyword evidence="2" id="KW-1185">Reference proteome</keyword>
<evidence type="ECO:0000313" key="2">
    <source>
        <dbReference type="Proteomes" id="UP000005239"/>
    </source>
</evidence>
<proteinExistence type="predicted"/>
<dbReference type="Proteomes" id="UP000005239">
    <property type="component" value="Unassembled WGS sequence"/>
</dbReference>
<name>A0A2A6BHC1_PRIPA</name>